<protein>
    <recommendedName>
        <fullName evidence="1">Serine-tRNA synthetase type1 N-terminal domain-containing protein</fullName>
    </recommendedName>
</protein>
<feature type="domain" description="Serine-tRNA synthetase type1 N-terminal" evidence="1">
    <location>
        <begin position="54"/>
        <end position="112"/>
    </location>
</feature>
<reference evidence="2" key="1">
    <citation type="submission" date="2020-11" db="EMBL/GenBank/DDBJ databases">
        <authorList>
            <person name="Tran Van P."/>
        </authorList>
    </citation>
    <scope>NUCLEOTIDE SEQUENCE</scope>
</reference>
<evidence type="ECO:0000259" key="1">
    <source>
        <dbReference type="Pfam" id="PF02403"/>
    </source>
</evidence>
<dbReference type="Gene3D" id="1.10.287.40">
    <property type="entry name" value="Serine-tRNA synthetase, tRNA binding domain"/>
    <property type="match status" value="1"/>
</dbReference>
<dbReference type="Proteomes" id="UP000677054">
    <property type="component" value="Unassembled WGS sequence"/>
</dbReference>
<dbReference type="EMBL" id="CAJPEV010005138">
    <property type="protein sequence ID" value="CAG0902797.1"/>
    <property type="molecule type" value="Genomic_DNA"/>
</dbReference>
<feature type="non-terminal residue" evidence="2">
    <location>
        <position position="1"/>
    </location>
</feature>
<name>A0A7R9AF83_9CRUS</name>
<dbReference type="EMBL" id="LR904655">
    <property type="protein sequence ID" value="CAD7252992.1"/>
    <property type="molecule type" value="Genomic_DNA"/>
</dbReference>
<dbReference type="InterPro" id="IPR042103">
    <property type="entry name" value="SerRS_1_N_sf"/>
</dbReference>
<keyword evidence="3" id="KW-1185">Reference proteome</keyword>
<evidence type="ECO:0000313" key="2">
    <source>
        <dbReference type="EMBL" id="CAD7252992.1"/>
    </source>
</evidence>
<dbReference type="InterPro" id="IPR015866">
    <property type="entry name" value="Ser-tRNA-synth_1_N"/>
</dbReference>
<dbReference type="GO" id="GO:0000166">
    <property type="term" value="F:nucleotide binding"/>
    <property type="evidence" value="ECO:0007669"/>
    <property type="project" value="InterPro"/>
</dbReference>
<evidence type="ECO:0000313" key="3">
    <source>
        <dbReference type="Proteomes" id="UP000677054"/>
    </source>
</evidence>
<dbReference type="AlphaFoldDB" id="A0A7R9AF83"/>
<sequence length="114" mass="12211">ELYRTAALHGGNAIIESIRTVEGKSPVVAGHPDATGDNFIYHIGLFGGYSSPTSNQLSKQIPVLMKDGKKAEAEVLKSESASLKSATQAYADEMRALEKLIVDIHVQIPNIPHG</sequence>
<dbReference type="InterPro" id="IPR010978">
    <property type="entry name" value="tRNA-bd_arm"/>
</dbReference>
<dbReference type="SUPFAM" id="SSF46589">
    <property type="entry name" value="tRNA-binding arm"/>
    <property type="match status" value="1"/>
</dbReference>
<feature type="non-terminal residue" evidence="2">
    <location>
        <position position="114"/>
    </location>
</feature>
<organism evidence="2">
    <name type="scientific">Darwinula stevensoni</name>
    <dbReference type="NCBI Taxonomy" id="69355"/>
    <lineage>
        <taxon>Eukaryota</taxon>
        <taxon>Metazoa</taxon>
        <taxon>Ecdysozoa</taxon>
        <taxon>Arthropoda</taxon>
        <taxon>Crustacea</taxon>
        <taxon>Oligostraca</taxon>
        <taxon>Ostracoda</taxon>
        <taxon>Podocopa</taxon>
        <taxon>Podocopida</taxon>
        <taxon>Darwinulocopina</taxon>
        <taxon>Darwinuloidea</taxon>
        <taxon>Darwinulidae</taxon>
        <taxon>Darwinula</taxon>
    </lineage>
</organism>
<proteinExistence type="predicted"/>
<dbReference type="Pfam" id="PF02403">
    <property type="entry name" value="Seryl_tRNA_N"/>
    <property type="match status" value="1"/>
</dbReference>
<accession>A0A7R9AF83</accession>
<gene>
    <name evidence="2" type="ORF">DSTB1V02_LOCUS12743</name>
</gene>